<accession>A0A7X0MGL3</accession>
<feature type="domain" description="Phosphoribulokinase/uridine kinase" evidence="1">
    <location>
        <begin position="29"/>
        <end position="193"/>
    </location>
</feature>
<dbReference type="EC" id="2.7.1.48" evidence="2"/>
<reference evidence="2 3" key="1">
    <citation type="submission" date="2020-08" db="EMBL/GenBank/DDBJ databases">
        <title>Genomic Encyclopedia of Type Strains, Phase IV (KMG-V): Genome sequencing to study the core and pangenomes of soil and plant-associated prokaryotes.</title>
        <authorList>
            <person name="Whitman W."/>
        </authorList>
    </citation>
    <scope>NUCLEOTIDE SEQUENCE [LARGE SCALE GENOMIC DNA]</scope>
    <source>
        <strain evidence="2 3">SEMIA 4060</strain>
    </source>
</reference>
<keyword evidence="2" id="KW-0418">Kinase</keyword>
<dbReference type="Gene3D" id="3.40.50.300">
    <property type="entry name" value="P-loop containing nucleotide triphosphate hydrolases"/>
    <property type="match status" value="1"/>
</dbReference>
<dbReference type="PANTHER" id="PTHR10285">
    <property type="entry name" value="URIDINE KINASE"/>
    <property type="match status" value="1"/>
</dbReference>
<dbReference type="InterPro" id="IPR027417">
    <property type="entry name" value="P-loop_NTPase"/>
</dbReference>
<dbReference type="GO" id="GO:0005524">
    <property type="term" value="F:ATP binding"/>
    <property type="evidence" value="ECO:0007669"/>
    <property type="project" value="InterPro"/>
</dbReference>
<proteinExistence type="predicted"/>
<dbReference type="EMBL" id="JACHBG010000021">
    <property type="protein sequence ID" value="MBB6488320.1"/>
    <property type="molecule type" value="Genomic_DNA"/>
</dbReference>
<organism evidence="2 3">
    <name type="scientific">Rhizobium lusitanum</name>
    <dbReference type="NCBI Taxonomy" id="293958"/>
    <lineage>
        <taxon>Bacteria</taxon>
        <taxon>Pseudomonadati</taxon>
        <taxon>Pseudomonadota</taxon>
        <taxon>Alphaproteobacteria</taxon>
        <taxon>Hyphomicrobiales</taxon>
        <taxon>Rhizobiaceae</taxon>
        <taxon>Rhizobium/Agrobacterium group</taxon>
        <taxon>Rhizobium</taxon>
    </lineage>
</organism>
<dbReference type="SUPFAM" id="SSF52540">
    <property type="entry name" value="P-loop containing nucleoside triphosphate hydrolases"/>
    <property type="match status" value="1"/>
</dbReference>
<dbReference type="InterPro" id="IPR006083">
    <property type="entry name" value="PRK/URK"/>
</dbReference>
<keyword evidence="2" id="KW-0808">Transferase</keyword>
<dbReference type="AlphaFoldDB" id="A0A7X0MGL3"/>
<evidence type="ECO:0000259" key="1">
    <source>
        <dbReference type="Pfam" id="PF00485"/>
    </source>
</evidence>
<dbReference type="Proteomes" id="UP000565576">
    <property type="component" value="Unassembled WGS sequence"/>
</dbReference>
<evidence type="ECO:0000313" key="3">
    <source>
        <dbReference type="Proteomes" id="UP000565576"/>
    </source>
</evidence>
<dbReference type="GO" id="GO:0004849">
    <property type="term" value="F:uridine kinase activity"/>
    <property type="evidence" value="ECO:0007669"/>
    <property type="project" value="UniProtKB-EC"/>
</dbReference>
<dbReference type="Pfam" id="PF00485">
    <property type="entry name" value="PRK"/>
    <property type="match status" value="1"/>
</dbReference>
<protein>
    <submittedName>
        <fullName evidence="2">Uridine kinase</fullName>
        <ecNumber evidence="2">2.7.1.48</ecNumber>
    </submittedName>
</protein>
<name>A0A7X0MGL3_9HYPH</name>
<evidence type="ECO:0000313" key="2">
    <source>
        <dbReference type="EMBL" id="MBB6488320.1"/>
    </source>
</evidence>
<comment type="caution">
    <text evidence="2">The sequence shown here is derived from an EMBL/GenBank/DDBJ whole genome shotgun (WGS) entry which is preliminary data.</text>
</comment>
<dbReference type="RefSeq" id="WP_184709789.1">
    <property type="nucleotide sequence ID" value="NZ_JACHBG010000021.1"/>
</dbReference>
<sequence>MTSADRAALLNDLAAMIASREMARPLRVAIDGRTASGKTTLANELAECLRGRGRQIIRTSIDGFHRPKVERYARGRHSAEGYYYDARDFPAIHALLLKPLGPGGDRWYRTASFDLHKDVPIEQDPQFAPNDAILIVDGTFLQRPELRQGWDLAIFVETSEHVSEQRGIARDTALLGGAETTRQLYADRYRPAFALYESLAAPAFSADAIINNDDFDRPTLRIREGGRLSAV</sequence>
<gene>
    <name evidence="2" type="ORF">GGD46_005634</name>
</gene>